<evidence type="ECO:0000256" key="4">
    <source>
        <dbReference type="RuleBase" id="RU000304"/>
    </source>
</evidence>
<dbReference type="CDD" id="cd00180">
    <property type="entry name" value="PKc"/>
    <property type="match status" value="1"/>
</dbReference>
<dbReference type="SMART" id="SM00220">
    <property type="entry name" value="S_TKc"/>
    <property type="match status" value="1"/>
</dbReference>
<dbReference type="PROSITE" id="PS00107">
    <property type="entry name" value="PROTEIN_KINASE_ATP"/>
    <property type="match status" value="1"/>
</dbReference>
<keyword evidence="2 3" id="KW-0067">ATP-binding</keyword>
<keyword evidence="6" id="KW-1133">Transmembrane helix</keyword>
<dbReference type="GO" id="GO:0005524">
    <property type="term" value="F:ATP binding"/>
    <property type="evidence" value="ECO:0007669"/>
    <property type="project" value="UniProtKB-UniRule"/>
</dbReference>
<evidence type="ECO:0000256" key="6">
    <source>
        <dbReference type="SAM" id="Phobius"/>
    </source>
</evidence>
<proteinExistence type="inferred from homology"/>
<dbReference type="InterPro" id="IPR008271">
    <property type="entry name" value="Ser/Thr_kinase_AS"/>
</dbReference>
<dbReference type="AlphaFoldDB" id="D2VBY0"/>
<dbReference type="PANTHER" id="PTHR44167:SF24">
    <property type="entry name" value="SERINE_THREONINE-PROTEIN KINASE CHK2"/>
    <property type="match status" value="1"/>
</dbReference>
<dbReference type="InterPro" id="IPR000719">
    <property type="entry name" value="Prot_kinase_dom"/>
</dbReference>
<evidence type="ECO:0000256" key="2">
    <source>
        <dbReference type="ARBA" id="ARBA00022840"/>
    </source>
</evidence>
<dbReference type="PROSITE" id="PS00108">
    <property type="entry name" value="PROTEIN_KINASE_ST"/>
    <property type="match status" value="1"/>
</dbReference>
<feature type="transmembrane region" description="Helical" evidence="6">
    <location>
        <begin position="317"/>
        <end position="337"/>
    </location>
</feature>
<dbReference type="GO" id="GO:0004674">
    <property type="term" value="F:protein serine/threonine kinase activity"/>
    <property type="evidence" value="ECO:0007669"/>
    <property type="project" value="UniProtKB-KW"/>
</dbReference>
<dbReference type="EMBL" id="GG738862">
    <property type="protein sequence ID" value="EFC45655.1"/>
    <property type="molecule type" value="Genomic_DNA"/>
</dbReference>
<dbReference type="GeneID" id="8858755"/>
<dbReference type="SUPFAM" id="SSF56112">
    <property type="entry name" value="Protein kinase-like (PK-like)"/>
    <property type="match status" value="1"/>
</dbReference>
<dbReference type="PROSITE" id="PS50011">
    <property type="entry name" value="PROTEIN_KINASE_DOM"/>
    <property type="match status" value="1"/>
</dbReference>
<dbReference type="Proteomes" id="UP000006671">
    <property type="component" value="Unassembled WGS sequence"/>
</dbReference>
<organism evidence="9">
    <name type="scientific">Naegleria gruberi</name>
    <name type="common">Amoeba</name>
    <dbReference type="NCBI Taxonomy" id="5762"/>
    <lineage>
        <taxon>Eukaryota</taxon>
        <taxon>Discoba</taxon>
        <taxon>Heterolobosea</taxon>
        <taxon>Tetramitia</taxon>
        <taxon>Eutetramitia</taxon>
        <taxon>Vahlkampfiidae</taxon>
        <taxon>Naegleria</taxon>
    </lineage>
</organism>
<dbReference type="PANTHER" id="PTHR44167">
    <property type="entry name" value="OVARIAN-SPECIFIC SERINE/THREONINE-PROTEIN KINASE LOK-RELATED"/>
    <property type="match status" value="1"/>
</dbReference>
<evidence type="ECO:0000313" key="8">
    <source>
        <dbReference type="EMBL" id="EFC45655.1"/>
    </source>
</evidence>
<dbReference type="OrthoDB" id="341578at2759"/>
<feature type="region of interest" description="Disordered" evidence="5">
    <location>
        <begin position="271"/>
        <end position="305"/>
    </location>
</feature>
<reference evidence="8 9" key="1">
    <citation type="journal article" date="2010" name="Cell">
        <title>The genome of Naegleria gruberi illuminates early eukaryotic versatility.</title>
        <authorList>
            <person name="Fritz-Laylin L.K."/>
            <person name="Prochnik S.E."/>
            <person name="Ginger M.L."/>
            <person name="Dacks J.B."/>
            <person name="Carpenter M.L."/>
            <person name="Field M.C."/>
            <person name="Kuo A."/>
            <person name="Paredez A."/>
            <person name="Chapman J."/>
            <person name="Pham J."/>
            <person name="Shu S."/>
            <person name="Neupane R."/>
            <person name="Cipriano M."/>
            <person name="Mancuso J."/>
            <person name="Tu H."/>
            <person name="Salamov A."/>
            <person name="Lindquist E."/>
            <person name="Shapiro H."/>
            <person name="Lucas S."/>
            <person name="Grigoriev I.V."/>
            <person name="Cande W.Z."/>
            <person name="Fulton C."/>
            <person name="Rokhsar D.S."/>
            <person name="Dawson S.C."/>
        </authorList>
    </citation>
    <scope>NUCLEOTIDE SEQUENCE [LARGE SCALE GENOMIC DNA]</scope>
    <source>
        <strain evidence="8 9">NEG-M</strain>
    </source>
</reference>
<protein>
    <submittedName>
        <fullName evidence="8">Predicted protein</fullName>
    </submittedName>
</protein>
<comment type="similarity">
    <text evidence="4">Belongs to the protein kinase superfamily.</text>
</comment>
<evidence type="ECO:0000259" key="7">
    <source>
        <dbReference type="PROSITE" id="PS50011"/>
    </source>
</evidence>
<dbReference type="InParanoid" id="D2VBY0"/>
<evidence type="ECO:0000256" key="5">
    <source>
        <dbReference type="SAM" id="MobiDB-lite"/>
    </source>
</evidence>
<dbReference type="eggNOG" id="KOG0580">
    <property type="taxonomic scope" value="Eukaryota"/>
</dbReference>
<keyword evidence="4" id="KW-0808">Transferase</keyword>
<dbReference type="InterPro" id="IPR017441">
    <property type="entry name" value="Protein_kinase_ATP_BS"/>
</dbReference>
<evidence type="ECO:0000313" key="9">
    <source>
        <dbReference type="Proteomes" id="UP000006671"/>
    </source>
</evidence>
<keyword evidence="1 3" id="KW-0547">Nucleotide-binding</keyword>
<keyword evidence="6" id="KW-0812">Transmembrane</keyword>
<keyword evidence="4" id="KW-0723">Serine/threonine-protein kinase</keyword>
<keyword evidence="4" id="KW-0418">Kinase</keyword>
<gene>
    <name evidence="8" type="ORF">NAEGRDRAFT_66375</name>
</gene>
<dbReference type="Pfam" id="PF00069">
    <property type="entry name" value="Pkinase"/>
    <property type="match status" value="1"/>
</dbReference>
<name>D2VBY0_NAEGR</name>
<feature type="binding site" evidence="3">
    <location>
        <position position="41"/>
    </location>
    <ligand>
        <name>ATP</name>
        <dbReference type="ChEBI" id="CHEBI:30616"/>
    </ligand>
</feature>
<dbReference type="STRING" id="5762.D2VBY0"/>
<keyword evidence="6" id="KW-0472">Membrane</keyword>
<feature type="domain" description="Protein kinase" evidence="7">
    <location>
        <begin position="13"/>
        <end position="269"/>
    </location>
</feature>
<sequence length="346" mass="39599">MSHQEIISSHFKGAKVNLIGQGAFGQVYSVQDHQNKKLAVKVVDNKYEKEGWREFNHPNLLKYFTARHFHLGNYSYLCCEFVGENLRQYRKRFNTIDERAVWELIKQMHSALDKLKTLFLIHRDVKLDNILVRDGPGFQLVLCDFGLAKSELSTCQVSTAGTRAFMAPELQRDRKIGFEQAKKVDIYSLGRTVIHFVLGEEFLKYTNESASSLLRRVENCGIKNRKLLDLIQGMILEDPLKRFSIEEIGMLLELRNYSQSDSTTIQQYVNNSRPTQSNSTTIQQHSSSQSRKKTPIKDVPNRKNCGITKQVSNRRNVPLLLLAGCLIGGTFLALGHASKQHQNKVR</sequence>
<dbReference type="InterPro" id="IPR011009">
    <property type="entry name" value="Kinase-like_dom_sf"/>
</dbReference>
<evidence type="ECO:0000256" key="1">
    <source>
        <dbReference type="ARBA" id="ARBA00022741"/>
    </source>
</evidence>
<feature type="compositionally biased region" description="Low complexity" evidence="5">
    <location>
        <begin position="275"/>
        <end position="289"/>
    </location>
</feature>
<evidence type="ECO:0000256" key="3">
    <source>
        <dbReference type="PROSITE-ProRule" id="PRU10141"/>
    </source>
</evidence>
<dbReference type="Gene3D" id="1.10.510.10">
    <property type="entry name" value="Transferase(Phosphotransferase) domain 1"/>
    <property type="match status" value="1"/>
</dbReference>
<dbReference type="RefSeq" id="XP_002678399.1">
    <property type="nucleotide sequence ID" value="XM_002678353.1"/>
</dbReference>
<keyword evidence="9" id="KW-1185">Reference proteome</keyword>
<dbReference type="VEuPathDB" id="AmoebaDB:NAEGRDRAFT_66375"/>
<dbReference type="KEGG" id="ngr:NAEGRDRAFT_66375"/>
<accession>D2VBY0</accession>